<organism evidence="2 3">
    <name type="scientific">Desulfosarcina alkanivorans</name>
    <dbReference type="NCBI Taxonomy" id="571177"/>
    <lineage>
        <taxon>Bacteria</taxon>
        <taxon>Pseudomonadati</taxon>
        <taxon>Thermodesulfobacteriota</taxon>
        <taxon>Desulfobacteria</taxon>
        <taxon>Desulfobacterales</taxon>
        <taxon>Desulfosarcinaceae</taxon>
        <taxon>Desulfosarcina</taxon>
    </lineage>
</organism>
<dbReference type="Pfam" id="PF14559">
    <property type="entry name" value="TPR_19"/>
    <property type="match status" value="1"/>
</dbReference>
<sequence length="413" mass="45353">MAWFNLFSGPTAERLEEKGDALGAGGFWGEAKLEYEHARRKLEAVAPPDRAGLARIAGKIAGARDALAREHHRNAAQLAASGHFEEALDLVALALELAGDASLKAALGEQLRTIEASRAAENRPVLPNPEDLWGPEEDDGPVQAPDEQFRALCGTLPDPVRRAYLGYGSDFKTGYLALNNGDFETAERYLVRALDAQDAPDSYIPLELATARLHLNRPDQARQLLEALLDHHPDALPAYQLLCEIHWEQGRFDRADALLAAIPSELAASRAVFILKGETLVQAGYLDAAKTFYRDFLATYGWDESMAGALARTHEALGETDHALRMYQEIMGHCSGCQSRIDPLVKEKVADLSFAAGNRDTAILELYLSLAQDFPEKASAYYARVSRIYHTLGNETEARRFLALAERMAPGND</sequence>
<evidence type="ECO:0000313" key="2">
    <source>
        <dbReference type="EMBL" id="BBO70316.1"/>
    </source>
</evidence>
<keyword evidence="3" id="KW-1185">Reference proteome</keyword>
<dbReference type="KEGG" id="dalk:DSCA_42460"/>
<reference evidence="2 3" key="1">
    <citation type="submission" date="2019-11" db="EMBL/GenBank/DDBJ databases">
        <title>Comparative genomics of hydrocarbon-degrading Desulfosarcina strains.</title>
        <authorList>
            <person name="Watanabe M."/>
            <person name="Kojima H."/>
            <person name="Fukui M."/>
        </authorList>
    </citation>
    <scope>NUCLEOTIDE SEQUENCE [LARGE SCALE GENOMIC DNA]</scope>
    <source>
        <strain evidence="2 3">PL12</strain>
    </source>
</reference>
<dbReference type="Pfam" id="PF13181">
    <property type="entry name" value="TPR_8"/>
    <property type="match status" value="1"/>
</dbReference>
<accession>A0A5K7YM81</accession>
<dbReference type="Pfam" id="PF13176">
    <property type="entry name" value="TPR_7"/>
    <property type="match status" value="1"/>
</dbReference>
<dbReference type="Gene3D" id="1.25.40.10">
    <property type="entry name" value="Tetratricopeptide repeat domain"/>
    <property type="match status" value="1"/>
</dbReference>
<evidence type="ECO:0008006" key="4">
    <source>
        <dbReference type="Google" id="ProtNLM"/>
    </source>
</evidence>
<dbReference type="SUPFAM" id="SSF48452">
    <property type="entry name" value="TPR-like"/>
    <property type="match status" value="1"/>
</dbReference>
<name>A0A5K7YM81_9BACT</name>
<dbReference type="AlphaFoldDB" id="A0A5K7YM81"/>
<evidence type="ECO:0000256" key="1">
    <source>
        <dbReference type="SAM" id="MobiDB-lite"/>
    </source>
</evidence>
<proteinExistence type="predicted"/>
<dbReference type="RefSeq" id="WP_155318274.1">
    <property type="nucleotide sequence ID" value="NZ_AP021874.1"/>
</dbReference>
<dbReference type="Proteomes" id="UP000427906">
    <property type="component" value="Chromosome"/>
</dbReference>
<protein>
    <recommendedName>
        <fullName evidence="4">Tetratricopeptide repeat protein</fullName>
    </recommendedName>
</protein>
<dbReference type="EMBL" id="AP021874">
    <property type="protein sequence ID" value="BBO70316.1"/>
    <property type="molecule type" value="Genomic_DNA"/>
</dbReference>
<gene>
    <name evidence="2" type="ORF">DSCA_42460</name>
</gene>
<evidence type="ECO:0000313" key="3">
    <source>
        <dbReference type="Proteomes" id="UP000427906"/>
    </source>
</evidence>
<dbReference type="InterPro" id="IPR019734">
    <property type="entry name" value="TPR_rpt"/>
</dbReference>
<dbReference type="InterPro" id="IPR011990">
    <property type="entry name" value="TPR-like_helical_dom_sf"/>
</dbReference>
<feature type="region of interest" description="Disordered" evidence="1">
    <location>
        <begin position="121"/>
        <end position="144"/>
    </location>
</feature>